<dbReference type="EMBL" id="JASSZA010000001">
    <property type="protein sequence ID" value="KAK2121736.1"/>
    <property type="molecule type" value="Genomic_DNA"/>
</dbReference>
<evidence type="ECO:0000313" key="3">
    <source>
        <dbReference type="Proteomes" id="UP001266305"/>
    </source>
</evidence>
<keyword evidence="3" id="KW-1185">Reference proteome</keyword>
<evidence type="ECO:0000256" key="1">
    <source>
        <dbReference type="SAM" id="MobiDB-lite"/>
    </source>
</evidence>
<feature type="compositionally biased region" description="Polar residues" evidence="1">
    <location>
        <begin position="1"/>
        <end position="10"/>
    </location>
</feature>
<dbReference type="Proteomes" id="UP001266305">
    <property type="component" value="Unassembled WGS sequence"/>
</dbReference>
<proteinExistence type="predicted"/>
<evidence type="ECO:0000313" key="2">
    <source>
        <dbReference type="EMBL" id="KAK2121736.1"/>
    </source>
</evidence>
<feature type="compositionally biased region" description="Low complexity" evidence="1">
    <location>
        <begin position="51"/>
        <end position="60"/>
    </location>
</feature>
<feature type="region of interest" description="Disordered" evidence="1">
    <location>
        <begin position="35"/>
        <end position="71"/>
    </location>
</feature>
<sequence length="71" mass="7919">MAGNDQVTLNEQKDSGNQRLQQVMRAADPLEIQADVHWTHIREREEEERMAPASESSASRGNHTQPPAAVP</sequence>
<feature type="region of interest" description="Disordered" evidence="1">
    <location>
        <begin position="1"/>
        <end position="22"/>
    </location>
</feature>
<accession>A0ABQ9WJ97</accession>
<name>A0ABQ9WJ97_SAGOE</name>
<feature type="compositionally biased region" description="Basic and acidic residues" evidence="1">
    <location>
        <begin position="37"/>
        <end position="50"/>
    </location>
</feature>
<protein>
    <submittedName>
        <fullName evidence="2">[F-actin]-monooxygenase mical3</fullName>
    </submittedName>
</protein>
<comment type="caution">
    <text evidence="2">The sequence shown here is derived from an EMBL/GenBank/DDBJ whole genome shotgun (WGS) entry which is preliminary data.</text>
</comment>
<organism evidence="2 3">
    <name type="scientific">Saguinus oedipus</name>
    <name type="common">Cotton-top tamarin</name>
    <name type="synonym">Oedipomidas oedipus</name>
    <dbReference type="NCBI Taxonomy" id="9490"/>
    <lineage>
        <taxon>Eukaryota</taxon>
        <taxon>Metazoa</taxon>
        <taxon>Chordata</taxon>
        <taxon>Craniata</taxon>
        <taxon>Vertebrata</taxon>
        <taxon>Euteleostomi</taxon>
        <taxon>Mammalia</taxon>
        <taxon>Eutheria</taxon>
        <taxon>Euarchontoglires</taxon>
        <taxon>Primates</taxon>
        <taxon>Haplorrhini</taxon>
        <taxon>Platyrrhini</taxon>
        <taxon>Cebidae</taxon>
        <taxon>Callitrichinae</taxon>
        <taxon>Saguinus</taxon>
    </lineage>
</organism>
<reference evidence="2 3" key="1">
    <citation type="submission" date="2023-05" db="EMBL/GenBank/DDBJ databases">
        <title>B98-5 Cell Line De Novo Hybrid Assembly: An Optical Mapping Approach.</title>
        <authorList>
            <person name="Kananen K."/>
            <person name="Auerbach J.A."/>
            <person name="Kautto E."/>
            <person name="Blachly J.S."/>
        </authorList>
    </citation>
    <scope>NUCLEOTIDE SEQUENCE [LARGE SCALE GENOMIC DNA]</scope>
    <source>
        <strain evidence="2">B95-8</strain>
        <tissue evidence="2">Cell line</tissue>
    </source>
</reference>
<gene>
    <name evidence="2" type="primary">MICAL3_2</name>
    <name evidence="2" type="ORF">P7K49_003122</name>
</gene>